<keyword evidence="5" id="KW-1185">Reference proteome</keyword>
<sequence>MCDNVGQPGMPRQPPNSQPNPFGSSFFAGLSFAYQLLYLLDATGFYSLGLHVLGIHVCRATGQELVLILVYNLRPFKIESLDESTSSSISHGIHVFHCPDELGIVAKLSECIASIGGNILNADVFVPKDKNVFYSRRSIALPCTLFLGTFFYGKLISWFCPFFLFFSGLSGLCLRYCEVDLGQMLRVMVPFVIYSSMADMVILQWQISQVLSGNFLKSYGKAVINIHHGLLPSFKGGHQANQVFFKPF</sequence>
<feature type="domain" description="Formyl transferase N-terminal" evidence="4">
    <location>
        <begin position="198"/>
        <end position="244"/>
    </location>
</feature>
<dbReference type="InterPro" id="IPR045865">
    <property type="entry name" value="ACT-like_dom_sf"/>
</dbReference>
<dbReference type="Proteomes" id="UP001652660">
    <property type="component" value="Chromosome 7e"/>
</dbReference>
<dbReference type="PANTHER" id="PTHR42706">
    <property type="entry name" value="FORMYLTETRAHYDROFOLATE DEFORMYLASE"/>
    <property type="match status" value="1"/>
</dbReference>
<protein>
    <submittedName>
        <fullName evidence="6">Formyltetrahydrofolate deformylase 1, mitochondrial-like</fullName>
    </submittedName>
</protein>
<dbReference type="SUPFAM" id="SSF55021">
    <property type="entry name" value="ACT-like"/>
    <property type="match status" value="1"/>
</dbReference>
<evidence type="ECO:0000256" key="2">
    <source>
        <dbReference type="ARBA" id="ARBA00022801"/>
    </source>
</evidence>
<proteinExistence type="predicted"/>
<dbReference type="PANTHER" id="PTHR42706:SF1">
    <property type="entry name" value="FORMYLTETRAHYDROFOLATE DEFORMYLASE 2, MITOCHONDRIAL"/>
    <property type="match status" value="1"/>
</dbReference>
<evidence type="ECO:0000256" key="1">
    <source>
        <dbReference type="ARBA" id="ARBA00022563"/>
    </source>
</evidence>
<keyword evidence="3" id="KW-1133">Transmembrane helix</keyword>
<evidence type="ECO:0000259" key="4">
    <source>
        <dbReference type="Pfam" id="PF00551"/>
    </source>
</evidence>
<name>A0ABM4V7A1_COFAR</name>
<keyword evidence="2" id="KW-0378">Hydrolase</keyword>
<reference evidence="6" key="1">
    <citation type="submission" date="2025-08" db="UniProtKB">
        <authorList>
            <consortium name="RefSeq"/>
        </authorList>
    </citation>
    <scope>IDENTIFICATION</scope>
    <source>
        <tissue evidence="6">Leaves</tissue>
    </source>
</reference>
<accession>A0ABM4V7A1</accession>
<evidence type="ECO:0000256" key="3">
    <source>
        <dbReference type="SAM" id="Phobius"/>
    </source>
</evidence>
<keyword evidence="1" id="KW-0554">One-carbon metabolism</keyword>
<keyword evidence="3" id="KW-0812">Transmembrane</keyword>
<evidence type="ECO:0000313" key="6">
    <source>
        <dbReference type="RefSeq" id="XP_071915391.1"/>
    </source>
</evidence>
<organism evidence="5 6">
    <name type="scientific">Coffea arabica</name>
    <name type="common">Arabian coffee</name>
    <dbReference type="NCBI Taxonomy" id="13443"/>
    <lineage>
        <taxon>Eukaryota</taxon>
        <taxon>Viridiplantae</taxon>
        <taxon>Streptophyta</taxon>
        <taxon>Embryophyta</taxon>
        <taxon>Tracheophyta</taxon>
        <taxon>Spermatophyta</taxon>
        <taxon>Magnoliopsida</taxon>
        <taxon>eudicotyledons</taxon>
        <taxon>Gunneridae</taxon>
        <taxon>Pentapetalae</taxon>
        <taxon>asterids</taxon>
        <taxon>lamiids</taxon>
        <taxon>Gentianales</taxon>
        <taxon>Rubiaceae</taxon>
        <taxon>Ixoroideae</taxon>
        <taxon>Gardenieae complex</taxon>
        <taxon>Bertiereae - Coffeeae clade</taxon>
        <taxon>Coffeeae</taxon>
        <taxon>Coffea</taxon>
    </lineage>
</organism>
<gene>
    <name evidence="6" type="primary">LOC113700481</name>
</gene>
<dbReference type="InterPro" id="IPR002376">
    <property type="entry name" value="Formyl_transf_N"/>
</dbReference>
<dbReference type="Gene3D" id="3.30.70.260">
    <property type="match status" value="1"/>
</dbReference>
<dbReference type="InterPro" id="IPR036477">
    <property type="entry name" value="Formyl_transf_N_sf"/>
</dbReference>
<dbReference type="InterPro" id="IPR004810">
    <property type="entry name" value="PurU"/>
</dbReference>
<feature type="transmembrane region" description="Helical" evidence="3">
    <location>
        <begin position="139"/>
        <end position="164"/>
    </location>
</feature>
<dbReference type="Pfam" id="PF00551">
    <property type="entry name" value="Formyl_trans_N"/>
    <property type="match status" value="1"/>
</dbReference>
<dbReference type="SUPFAM" id="SSF53328">
    <property type="entry name" value="Formyltransferase"/>
    <property type="match status" value="1"/>
</dbReference>
<evidence type="ECO:0000313" key="5">
    <source>
        <dbReference type="Proteomes" id="UP001652660"/>
    </source>
</evidence>
<dbReference type="GeneID" id="113700481"/>
<keyword evidence="3" id="KW-0472">Membrane</keyword>
<dbReference type="RefSeq" id="XP_071915391.1">
    <property type="nucleotide sequence ID" value="XM_072059290.1"/>
</dbReference>
<dbReference type="Gene3D" id="3.40.50.170">
    <property type="entry name" value="Formyl transferase, N-terminal domain"/>
    <property type="match status" value="1"/>
</dbReference>